<comment type="caution">
    <text evidence="2">The sequence shown here is derived from an EMBL/GenBank/DDBJ whole genome shotgun (WGS) entry which is preliminary data.</text>
</comment>
<dbReference type="Pfam" id="PF01569">
    <property type="entry name" value="PAP2"/>
    <property type="match status" value="1"/>
</dbReference>
<dbReference type="InterPro" id="IPR000326">
    <property type="entry name" value="PAP2/HPO"/>
</dbReference>
<evidence type="ECO:0000259" key="1">
    <source>
        <dbReference type="SMART" id="SM00014"/>
    </source>
</evidence>
<dbReference type="Gene3D" id="1.20.144.10">
    <property type="entry name" value="Phosphatidic acid phosphatase type 2/haloperoxidase"/>
    <property type="match status" value="1"/>
</dbReference>
<dbReference type="SMART" id="SM00014">
    <property type="entry name" value="acidPPc"/>
    <property type="match status" value="1"/>
</dbReference>
<dbReference type="SUPFAM" id="SSF48317">
    <property type="entry name" value="Acid phosphatase/Vanadium-dependent haloperoxidase"/>
    <property type="match status" value="1"/>
</dbReference>
<accession>A0A1J5PRI6</accession>
<feature type="domain" description="Phosphatidic acid phosphatase type 2/haloperoxidase" evidence="1">
    <location>
        <begin position="53"/>
        <end position="152"/>
    </location>
</feature>
<protein>
    <submittedName>
        <fullName evidence="2">Lipid A 1-phosphatase</fullName>
    </submittedName>
</protein>
<dbReference type="CDD" id="cd03394">
    <property type="entry name" value="PAP2_like_5"/>
    <property type="match status" value="1"/>
</dbReference>
<reference evidence="2" key="1">
    <citation type="submission" date="2016-10" db="EMBL/GenBank/DDBJ databases">
        <title>Sequence of Gallionella enrichment culture.</title>
        <authorList>
            <person name="Poehlein A."/>
            <person name="Muehling M."/>
            <person name="Daniel R."/>
        </authorList>
    </citation>
    <scope>NUCLEOTIDE SEQUENCE</scope>
</reference>
<name>A0A1J5PRI6_9ZZZZ</name>
<evidence type="ECO:0000313" key="2">
    <source>
        <dbReference type="EMBL" id="OIQ73762.1"/>
    </source>
</evidence>
<sequence length="178" mass="19088">MQIFFSTLILSLACLISTPASAQSWNATSNVLALALPALAATQTFRQHDWDGATQLTWTLGSTLVATEIMKSQIHAMRPDGSANDSFPSGHTAIAFASARFIQKRFGNEINPIALYGAASLTALARVQANKHYWRDTVAGAALGYAMAEYFTETKQSNGLSILPTSTGGLSLAFTKIW</sequence>
<dbReference type="AlphaFoldDB" id="A0A1J5PRI6"/>
<dbReference type="InterPro" id="IPR036938">
    <property type="entry name" value="PAP2/HPO_sf"/>
</dbReference>
<dbReference type="EMBL" id="MLJW01002744">
    <property type="protein sequence ID" value="OIQ73762.1"/>
    <property type="molecule type" value="Genomic_DNA"/>
</dbReference>
<proteinExistence type="predicted"/>
<gene>
    <name evidence="2" type="ORF">GALL_445970</name>
</gene>
<organism evidence="2">
    <name type="scientific">mine drainage metagenome</name>
    <dbReference type="NCBI Taxonomy" id="410659"/>
    <lineage>
        <taxon>unclassified sequences</taxon>
        <taxon>metagenomes</taxon>
        <taxon>ecological metagenomes</taxon>
    </lineage>
</organism>